<keyword evidence="13" id="KW-0325">Glycoprotein</keyword>
<dbReference type="Pfam" id="PF13947">
    <property type="entry name" value="GUB_WAK_bind"/>
    <property type="match status" value="1"/>
</dbReference>
<evidence type="ECO:0000256" key="4">
    <source>
        <dbReference type="ARBA" id="ARBA00022679"/>
    </source>
</evidence>
<dbReference type="InterPro" id="IPR045069">
    <property type="entry name" value="MATE_euk"/>
</dbReference>
<proteinExistence type="inferred from homology"/>
<dbReference type="EMBL" id="JAATIQ010000020">
    <property type="protein sequence ID" value="KAF4399865.1"/>
    <property type="molecule type" value="Genomic_DNA"/>
</dbReference>
<keyword evidence="5 16" id="KW-0812">Transmembrane</keyword>
<evidence type="ECO:0000256" key="17">
    <source>
        <dbReference type="SAM" id="SignalP"/>
    </source>
</evidence>
<keyword evidence="9" id="KW-0067">ATP-binding</keyword>
<keyword evidence="8" id="KW-0418">Kinase</keyword>
<dbReference type="CDD" id="cd00054">
    <property type="entry name" value="EGF_CA"/>
    <property type="match status" value="1"/>
</dbReference>
<dbReference type="GO" id="GO:1990961">
    <property type="term" value="P:xenobiotic detoxification by transmembrane export across the plasma membrane"/>
    <property type="evidence" value="ECO:0007669"/>
    <property type="project" value="InterPro"/>
</dbReference>
<dbReference type="Pfam" id="PF00069">
    <property type="entry name" value="Pkinase"/>
    <property type="match status" value="1"/>
</dbReference>
<comment type="similarity">
    <text evidence="2 16">Belongs to the multi antimicrobial extrusion (MATE) (TC 2.A.66.1) family.</text>
</comment>
<dbReference type="InterPro" id="IPR025287">
    <property type="entry name" value="WAK_GUB"/>
</dbReference>
<feature type="transmembrane region" description="Helical" evidence="16">
    <location>
        <begin position="1156"/>
        <end position="1181"/>
    </location>
</feature>
<gene>
    <name evidence="19" type="ORF">G4B88_021079</name>
</gene>
<feature type="transmembrane region" description="Helical" evidence="16">
    <location>
        <begin position="976"/>
        <end position="995"/>
    </location>
</feature>
<accession>A0A7J6HXZ5</accession>
<dbReference type="GO" id="GO:0015297">
    <property type="term" value="F:antiporter activity"/>
    <property type="evidence" value="ECO:0007669"/>
    <property type="project" value="InterPro"/>
</dbReference>
<reference evidence="19 20" key="1">
    <citation type="journal article" date="2020" name="bioRxiv">
        <title>Sequence and annotation of 42 cannabis genomes reveals extensive copy number variation in cannabinoid synthesis and pathogen resistance genes.</title>
        <authorList>
            <person name="Mckernan K.J."/>
            <person name="Helbert Y."/>
            <person name="Kane L.T."/>
            <person name="Ebling H."/>
            <person name="Zhang L."/>
            <person name="Liu B."/>
            <person name="Eaton Z."/>
            <person name="Mclaughlin S."/>
            <person name="Kingan S."/>
            <person name="Baybayan P."/>
            <person name="Concepcion G."/>
            <person name="Jordan M."/>
            <person name="Riva A."/>
            <person name="Barbazuk W."/>
            <person name="Harkins T."/>
        </authorList>
    </citation>
    <scope>NUCLEOTIDE SEQUENCE [LARGE SCALE GENOMIC DNA]</scope>
    <source>
        <strain evidence="20">cv. Jamaican Lion 4</strain>
        <tissue evidence="19">Leaf</tissue>
    </source>
</reference>
<feature type="transmembrane region" description="Helical" evidence="16">
    <location>
        <begin position="857"/>
        <end position="883"/>
    </location>
</feature>
<evidence type="ECO:0000256" key="10">
    <source>
        <dbReference type="ARBA" id="ARBA00022989"/>
    </source>
</evidence>
<dbReference type="GO" id="GO:0005524">
    <property type="term" value="F:ATP binding"/>
    <property type="evidence" value="ECO:0007669"/>
    <property type="project" value="UniProtKB-KW"/>
</dbReference>
<comment type="caution">
    <text evidence="16">Lacks conserved residue(s) required for the propagation of feature annotation.</text>
</comment>
<keyword evidence="20" id="KW-1185">Reference proteome</keyword>
<evidence type="ECO:0000256" key="14">
    <source>
        <dbReference type="ARBA" id="ARBA00047558"/>
    </source>
</evidence>
<feature type="signal peptide" evidence="17">
    <location>
        <begin position="1"/>
        <end position="28"/>
    </location>
</feature>
<dbReference type="PANTHER" id="PTHR27005:SF526">
    <property type="entry name" value="WALL ASSOCIATED KINASE-LIKE PROTEIN"/>
    <property type="match status" value="1"/>
</dbReference>
<dbReference type="Pfam" id="PF01554">
    <property type="entry name" value="MatE"/>
    <property type="match status" value="2"/>
</dbReference>
<dbReference type="PANTHER" id="PTHR27005">
    <property type="entry name" value="WALL-ASSOCIATED RECEPTOR KINASE-LIKE 21"/>
    <property type="match status" value="1"/>
</dbReference>
<feature type="transmembrane region" description="Helical" evidence="16">
    <location>
        <begin position="352"/>
        <end position="377"/>
    </location>
</feature>
<dbReference type="GO" id="GO:0042910">
    <property type="term" value="F:xenobiotic transmembrane transporter activity"/>
    <property type="evidence" value="ECO:0007669"/>
    <property type="project" value="InterPro"/>
</dbReference>
<dbReference type="FunFam" id="1.10.510.10:FF:000084">
    <property type="entry name" value="Wall-associated receptor kinase 2"/>
    <property type="match status" value="1"/>
</dbReference>
<dbReference type="SMART" id="SM00220">
    <property type="entry name" value="S_TKc"/>
    <property type="match status" value="1"/>
</dbReference>
<evidence type="ECO:0000256" key="7">
    <source>
        <dbReference type="ARBA" id="ARBA00022741"/>
    </source>
</evidence>
<keyword evidence="3" id="KW-0723">Serine/threonine-protein kinase</keyword>
<feature type="domain" description="Protein kinase" evidence="18">
    <location>
        <begin position="432"/>
        <end position="714"/>
    </location>
</feature>
<dbReference type="Gene3D" id="3.30.200.20">
    <property type="entry name" value="Phosphorylase Kinase, domain 1"/>
    <property type="match status" value="1"/>
</dbReference>
<keyword evidence="10 16" id="KW-1133">Transmembrane helix</keyword>
<comment type="subcellular location">
    <subcellularLocation>
        <location evidence="1">Membrane</location>
        <topology evidence="1">Single-pass type I membrane protein</topology>
    </subcellularLocation>
</comment>
<evidence type="ECO:0000256" key="1">
    <source>
        <dbReference type="ARBA" id="ARBA00004479"/>
    </source>
</evidence>
<dbReference type="GO" id="GO:0005886">
    <property type="term" value="C:plasma membrane"/>
    <property type="evidence" value="ECO:0007669"/>
    <property type="project" value="TreeGrafter"/>
</dbReference>
<feature type="transmembrane region" description="Helical" evidence="16">
    <location>
        <begin position="938"/>
        <end position="956"/>
    </location>
</feature>
<feature type="transmembrane region" description="Helical" evidence="16">
    <location>
        <begin position="903"/>
        <end position="926"/>
    </location>
</feature>
<sequence length="1244" mass="138088">MIISEVVMKLFQATLITCLTINISNTLATITPNPNCPMNCGNVSIPFPFGIGPDCSINKWFEIVCKNVYGSQTPFLKQVTDLKVLKISIEESTLLTENPINFFNCSDKKSPIESNLLPPANLTLSPFSYSDSKNRLTSVGCDVFAYIDSIPDNKIFQAVGCTAECAANMNNISLSTDSDNSNNNSYGGGCYGRNCCQTIIPSYLESYEIEINRFNSNNKNCSYAFVVDNDWLSNVSLSVVRNMDYVPVTLDWDILEYLNEFKNMSSPLKPKYSHCYSEGAKSSITKDRLRCMCKEGYRGNPYLFMGCQDIDECVENPRPCLDDQVCENTIGSHSCKYKTVHKIRPILIGIQLFHAGVSSGIGALLSAFSGLVLYKLIKRREDTKRRKKFFKLNGGLLLQQQTITSVKLEAINVDHKTKLFNSKELEKATDHYNANRVLGQGGQGTVYKGMLEDGKIVAVKKSKLGNKGQVTEFINEVFVLSQINHRNVVKLLGCCLETEVPLLVYEFIPNGTLYHYLHDPNEEFQLTWEMRLRIATEVSGALFYLHSAASVPIYHRDIKSTNILLDEKYRAKVADFGTSRSLSENQTHLTTLVSGTFGYMDPEYFRSNQFTEKSDVYSFGVVIVELLSGQKPVSRTSSRKGSMSVVTYFIECMEANNLLEIVDPAIIKEGCNFESLKMVANLAYRCLSLAGKNRPAMKEIAIELENVLKSHASTTLIGSSSCIPSLCSLLVIVDICVHICVIHRSDRLEDSDGSTILLVSVLGLAFVQMEFSSDAVVAYRKWLGFYSKWKLIIEERNKRVVHKIMGDDEQQYQPLLLGLESHSRIPDLSSVAVEEFLEQRPVACRWWPRLVCWESRLLWLLSGASIIVSIFNYMLSFVTLMFTGHLGALELAGASIASVGIQGLAYGIMLGMASAVQTVCGQAYGAKQYSAMGIICQRALILHLGAALLLTFLYWFSGPILIGMGQSKSIAEQGQVFARGLIPQIYAFALSCPMQRFLQAQNIVNPLAFMSAAVFILHVVLTWVAVYVLNYGLLGAALTLSLSWWLLAIVNGLYILFSPSCKETWTGFSSKAFKGIWPYFKLTVSSAVMLCLEIWYSQGLVLISGLLTNPTISLDSISICMNYLNWDMQFMLGLSAAASVRVSNELGAGHPRVAKFSVFVVSGTSILISIVFSAIVLTFKVGLSKLFTTDSEGIWWGMIIGVLLQTLTLIILTARTNWHNEVAKAANRLKASANEENSELIISA</sequence>
<dbReference type="FunFam" id="3.30.200.20:FF:000043">
    <property type="entry name" value="Wall-associated receptor kinase 2"/>
    <property type="match status" value="1"/>
</dbReference>
<dbReference type="GO" id="GO:0007166">
    <property type="term" value="P:cell surface receptor signaling pathway"/>
    <property type="evidence" value="ECO:0007669"/>
    <property type="project" value="InterPro"/>
</dbReference>
<dbReference type="InterPro" id="IPR008271">
    <property type="entry name" value="Ser/Thr_kinase_AS"/>
</dbReference>
<evidence type="ECO:0000256" key="2">
    <source>
        <dbReference type="ARBA" id="ARBA00010199"/>
    </source>
</evidence>
<evidence type="ECO:0000256" key="9">
    <source>
        <dbReference type="ARBA" id="ARBA00022840"/>
    </source>
</evidence>
<feature type="transmembrane region" description="Helical" evidence="16">
    <location>
        <begin position="1007"/>
        <end position="1029"/>
    </location>
</feature>
<comment type="catalytic activity">
    <reaction evidence="15">
        <text>L-threonyl-[protein] + ATP = O-phospho-L-threonyl-[protein] + ADP + H(+)</text>
        <dbReference type="Rhea" id="RHEA:46608"/>
        <dbReference type="Rhea" id="RHEA-COMP:11060"/>
        <dbReference type="Rhea" id="RHEA-COMP:11605"/>
        <dbReference type="ChEBI" id="CHEBI:15378"/>
        <dbReference type="ChEBI" id="CHEBI:30013"/>
        <dbReference type="ChEBI" id="CHEBI:30616"/>
        <dbReference type="ChEBI" id="CHEBI:61977"/>
        <dbReference type="ChEBI" id="CHEBI:456216"/>
    </reaction>
</comment>
<evidence type="ECO:0000259" key="18">
    <source>
        <dbReference type="PROSITE" id="PS50011"/>
    </source>
</evidence>
<dbReference type="SUPFAM" id="SSF56112">
    <property type="entry name" value="Protein kinase-like (PK-like)"/>
    <property type="match status" value="1"/>
</dbReference>
<keyword evidence="7" id="KW-0547">Nucleotide-binding</keyword>
<evidence type="ECO:0000256" key="11">
    <source>
        <dbReference type="ARBA" id="ARBA00023136"/>
    </source>
</evidence>
<evidence type="ECO:0000313" key="19">
    <source>
        <dbReference type="EMBL" id="KAF4399865.1"/>
    </source>
</evidence>
<dbReference type="PROSITE" id="PS50011">
    <property type="entry name" value="PROTEIN_KINASE_DOM"/>
    <property type="match status" value="1"/>
</dbReference>
<feature type="transmembrane region" description="Helical" evidence="16">
    <location>
        <begin position="1193"/>
        <end position="1214"/>
    </location>
</feature>
<evidence type="ECO:0000313" key="20">
    <source>
        <dbReference type="Proteomes" id="UP000583929"/>
    </source>
</evidence>
<evidence type="ECO:0000256" key="16">
    <source>
        <dbReference type="RuleBase" id="RU004914"/>
    </source>
</evidence>
<evidence type="ECO:0000256" key="15">
    <source>
        <dbReference type="ARBA" id="ARBA00047951"/>
    </source>
</evidence>
<evidence type="ECO:0000256" key="5">
    <source>
        <dbReference type="ARBA" id="ARBA00022692"/>
    </source>
</evidence>
<dbReference type="InterPro" id="IPR011009">
    <property type="entry name" value="Kinase-like_dom_sf"/>
</dbReference>
<keyword evidence="4" id="KW-0808">Transferase</keyword>
<name>A0A7J6HXZ5_CANSA</name>
<feature type="chain" id="PRO_5029901133" description="Protein DETOXIFICATION" evidence="17">
    <location>
        <begin position="29"/>
        <end position="1244"/>
    </location>
</feature>
<evidence type="ECO:0000256" key="8">
    <source>
        <dbReference type="ARBA" id="ARBA00022777"/>
    </source>
</evidence>
<dbReference type="InterPro" id="IPR045274">
    <property type="entry name" value="WAK-like"/>
</dbReference>
<feature type="transmembrane region" description="Helical" evidence="16">
    <location>
        <begin position="1035"/>
        <end position="1057"/>
    </location>
</feature>
<dbReference type="Proteomes" id="UP000583929">
    <property type="component" value="Unassembled WGS sequence"/>
</dbReference>
<dbReference type="CDD" id="cd14066">
    <property type="entry name" value="STKc_IRAK"/>
    <property type="match status" value="1"/>
</dbReference>
<dbReference type="GO" id="GO:0030247">
    <property type="term" value="F:polysaccharide binding"/>
    <property type="evidence" value="ECO:0007669"/>
    <property type="project" value="InterPro"/>
</dbReference>
<evidence type="ECO:0000256" key="12">
    <source>
        <dbReference type="ARBA" id="ARBA00023157"/>
    </source>
</evidence>
<dbReference type="Gene3D" id="2.10.25.10">
    <property type="entry name" value="Laminin"/>
    <property type="match status" value="1"/>
</dbReference>
<protein>
    <recommendedName>
        <fullName evidence="16">Protein DETOXIFICATION</fullName>
    </recommendedName>
    <alternativeName>
        <fullName evidence="16">Multidrug and toxic compound extrusion protein</fullName>
    </alternativeName>
</protein>
<dbReference type="GO" id="GO:0004674">
    <property type="term" value="F:protein serine/threonine kinase activity"/>
    <property type="evidence" value="ECO:0007669"/>
    <property type="project" value="UniProtKB-KW"/>
</dbReference>
<dbReference type="InterPro" id="IPR002528">
    <property type="entry name" value="MATE_fam"/>
</dbReference>
<evidence type="ECO:0000256" key="3">
    <source>
        <dbReference type="ARBA" id="ARBA00022527"/>
    </source>
</evidence>
<dbReference type="CDD" id="cd13132">
    <property type="entry name" value="MATE_eukaryotic"/>
    <property type="match status" value="1"/>
</dbReference>
<comment type="catalytic activity">
    <reaction evidence="14">
        <text>L-seryl-[protein] + ATP = O-phospho-L-seryl-[protein] + ADP + H(+)</text>
        <dbReference type="Rhea" id="RHEA:17989"/>
        <dbReference type="Rhea" id="RHEA-COMP:9863"/>
        <dbReference type="Rhea" id="RHEA-COMP:11604"/>
        <dbReference type="ChEBI" id="CHEBI:15378"/>
        <dbReference type="ChEBI" id="CHEBI:29999"/>
        <dbReference type="ChEBI" id="CHEBI:30616"/>
        <dbReference type="ChEBI" id="CHEBI:83421"/>
        <dbReference type="ChEBI" id="CHEBI:456216"/>
    </reaction>
</comment>
<dbReference type="InterPro" id="IPR000719">
    <property type="entry name" value="Prot_kinase_dom"/>
</dbReference>
<dbReference type="NCBIfam" id="TIGR00797">
    <property type="entry name" value="matE"/>
    <property type="match status" value="1"/>
</dbReference>
<keyword evidence="6 17" id="KW-0732">Signal</keyword>
<dbReference type="AlphaFoldDB" id="A0A7J6HXZ5"/>
<organism evidence="19 20">
    <name type="scientific">Cannabis sativa</name>
    <name type="common">Hemp</name>
    <name type="synonym">Marijuana</name>
    <dbReference type="NCBI Taxonomy" id="3483"/>
    <lineage>
        <taxon>Eukaryota</taxon>
        <taxon>Viridiplantae</taxon>
        <taxon>Streptophyta</taxon>
        <taxon>Embryophyta</taxon>
        <taxon>Tracheophyta</taxon>
        <taxon>Spermatophyta</taxon>
        <taxon>Magnoliopsida</taxon>
        <taxon>eudicotyledons</taxon>
        <taxon>Gunneridae</taxon>
        <taxon>Pentapetalae</taxon>
        <taxon>rosids</taxon>
        <taxon>fabids</taxon>
        <taxon>Rosales</taxon>
        <taxon>Cannabaceae</taxon>
        <taxon>Cannabis</taxon>
    </lineage>
</organism>
<dbReference type="PROSITE" id="PS00108">
    <property type="entry name" value="PROTEIN_KINASE_ST"/>
    <property type="match status" value="1"/>
</dbReference>
<evidence type="ECO:0000256" key="13">
    <source>
        <dbReference type="ARBA" id="ARBA00023180"/>
    </source>
</evidence>
<keyword evidence="12" id="KW-1015">Disulfide bond</keyword>
<dbReference type="Gene3D" id="1.10.510.10">
    <property type="entry name" value="Transferase(Phosphotransferase) domain 1"/>
    <property type="match status" value="1"/>
</dbReference>
<comment type="caution">
    <text evidence="19">The sequence shown here is derived from an EMBL/GenBank/DDBJ whole genome shotgun (WGS) entry which is preliminary data.</text>
</comment>
<evidence type="ECO:0000256" key="6">
    <source>
        <dbReference type="ARBA" id="ARBA00022729"/>
    </source>
</evidence>
<keyword evidence="11 16" id="KW-0472">Membrane</keyword>